<evidence type="ECO:0008006" key="3">
    <source>
        <dbReference type="Google" id="ProtNLM"/>
    </source>
</evidence>
<reference evidence="1 2" key="1">
    <citation type="journal article" date="2010" name="J. Bacteriol.">
        <title>Genome sequence of the dioxin-mineralizing bacterium Sphingomonas wittichii RW1.</title>
        <authorList>
            <person name="Miller T.R."/>
            <person name="Delcher A.L."/>
            <person name="Salzberg S.L."/>
            <person name="Saunders E."/>
            <person name="Detter J.C."/>
            <person name="Halden R.U."/>
        </authorList>
    </citation>
    <scope>NUCLEOTIDE SEQUENCE [LARGE SCALE GENOMIC DNA]</scope>
    <source>
        <strain evidence="2">DSM 6014 / CCUG 31198 / JCM 15750 / NBRC 105917 / EY 4224 / RW1</strain>
    </source>
</reference>
<evidence type="ECO:0000313" key="1">
    <source>
        <dbReference type="EMBL" id="ABQ70447.1"/>
    </source>
</evidence>
<evidence type="ECO:0000313" key="2">
    <source>
        <dbReference type="Proteomes" id="UP000001989"/>
    </source>
</evidence>
<protein>
    <recommendedName>
        <fullName evidence="3">Nucleotidyltransferase family protein</fullName>
    </recommendedName>
</protein>
<dbReference type="Pfam" id="PF14907">
    <property type="entry name" value="NTP_transf_5"/>
    <property type="match status" value="1"/>
</dbReference>
<organism evidence="1 2">
    <name type="scientific">Rhizorhabdus wittichii (strain DSM 6014 / CCUG 31198 / JCM 15750 / NBRC 105917 / EY 4224 / RW1)</name>
    <name type="common">Sphingomonas wittichii</name>
    <dbReference type="NCBI Taxonomy" id="392499"/>
    <lineage>
        <taxon>Bacteria</taxon>
        <taxon>Pseudomonadati</taxon>
        <taxon>Pseudomonadota</taxon>
        <taxon>Alphaproteobacteria</taxon>
        <taxon>Sphingomonadales</taxon>
        <taxon>Sphingomonadaceae</taxon>
        <taxon>Rhizorhabdus</taxon>
    </lineage>
</organism>
<dbReference type="InterPro" id="IPR039498">
    <property type="entry name" value="NTP_transf_5"/>
</dbReference>
<keyword evidence="2" id="KW-1185">Reference proteome</keyword>
<dbReference type="AlphaFoldDB" id="A0A9J9HF81"/>
<dbReference type="KEGG" id="swi:Swit_4104"/>
<gene>
    <name evidence="1" type="ordered locus">Swit_4104</name>
</gene>
<accession>A0A9J9HF81</accession>
<proteinExistence type="predicted"/>
<name>A0A9J9HF81_RHIWR</name>
<dbReference type="EMBL" id="CP000699">
    <property type="protein sequence ID" value="ABQ70447.1"/>
    <property type="molecule type" value="Genomic_DNA"/>
</dbReference>
<sequence>MSGRSELAAVHWLWRFCSPFAETPALPAPDAWADIFKVADRHLVLPRLALGLLPRRDETGDAVADFLEAALELCRHRNDRLRRQLLTFCRAFNAVGIEPILLKGAPFLLAHDASRYRRMMLDIDIWVPDPAQQEQAIRCLHDLGYAMRADPATSLHSPHYPPFFHDGEIARVELHRGIVGSTFAGFLDQPAIAAAARPQHCDGIGYRLLDDRSALALSYLQCRYGVGADKGYVTMMKWLDCLDRVHSMGLGPVRDRADLGISGAMEDADRLALTAFSGWGDLPYDGVRDERFIGLWERGYRQSVVVRYVQNVFGAVFTPSLWRDMTGRGLVGILRSHFRNLPSYLRRAGSRDIFRS</sequence>
<dbReference type="Proteomes" id="UP000001989">
    <property type="component" value="Chromosome"/>
</dbReference>